<organism evidence="7 8">
    <name type="scientific">Cytobacillus gottheilii</name>
    <dbReference type="NCBI Taxonomy" id="859144"/>
    <lineage>
        <taxon>Bacteria</taxon>
        <taxon>Bacillati</taxon>
        <taxon>Bacillota</taxon>
        <taxon>Bacilli</taxon>
        <taxon>Bacillales</taxon>
        <taxon>Bacillaceae</taxon>
        <taxon>Cytobacillus</taxon>
    </lineage>
</organism>
<keyword evidence="8" id="KW-1185">Reference proteome</keyword>
<evidence type="ECO:0000256" key="3">
    <source>
        <dbReference type="ARBA" id="ARBA00022801"/>
    </source>
</evidence>
<dbReference type="SUPFAM" id="SSF50494">
    <property type="entry name" value="Trypsin-like serine proteases"/>
    <property type="match status" value="1"/>
</dbReference>
<accession>A0ABX8FDI8</accession>
<gene>
    <name evidence="7" type="ORF">J1899_03820</name>
</gene>
<dbReference type="EMBL" id="CP071709">
    <property type="protein sequence ID" value="QVY62245.1"/>
    <property type="molecule type" value="Genomic_DNA"/>
</dbReference>
<dbReference type="InterPro" id="IPR001478">
    <property type="entry name" value="PDZ"/>
</dbReference>
<evidence type="ECO:0000256" key="1">
    <source>
        <dbReference type="ARBA" id="ARBA00010541"/>
    </source>
</evidence>
<evidence type="ECO:0000313" key="7">
    <source>
        <dbReference type="EMBL" id="QVY62245.1"/>
    </source>
</evidence>
<keyword evidence="4" id="KW-0720">Serine protease</keyword>
<feature type="region of interest" description="Disordered" evidence="5">
    <location>
        <begin position="1"/>
        <end position="70"/>
    </location>
</feature>
<dbReference type="PANTHER" id="PTHR43343:SF3">
    <property type="entry name" value="PROTEASE DO-LIKE 8, CHLOROPLASTIC"/>
    <property type="match status" value="1"/>
</dbReference>
<dbReference type="Pfam" id="PF13365">
    <property type="entry name" value="Trypsin_2"/>
    <property type="match status" value="1"/>
</dbReference>
<evidence type="ECO:0000256" key="4">
    <source>
        <dbReference type="ARBA" id="ARBA00022825"/>
    </source>
</evidence>
<dbReference type="PRINTS" id="PR00834">
    <property type="entry name" value="PROTEASES2C"/>
</dbReference>
<reference evidence="7 8" key="1">
    <citation type="submission" date="2021-03" db="EMBL/GenBank/DDBJ databases">
        <title>The first data on the complete genome of the tetrodotoxin-producing bacterium.</title>
        <authorList>
            <person name="Melnikova D.I."/>
            <person name="Nijland R."/>
            <person name="Magarlamov T.Y."/>
        </authorList>
    </citation>
    <scope>NUCLEOTIDE SEQUENCE [LARGE SCALE GENOMIC DNA]</scope>
    <source>
        <strain evidence="7 8">1839</strain>
    </source>
</reference>
<feature type="domain" description="PDZ" evidence="6">
    <location>
        <begin position="345"/>
        <end position="414"/>
    </location>
</feature>
<feature type="compositionally biased region" description="Polar residues" evidence="5">
    <location>
        <begin position="7"/>
        <end position="35"/>
    </location>
</feature>
<dbReference type="RefSeq" id="WP_066449807.1">
    <property type="nucleotide sequence ID" value="NZ_CANKUS010000014.1"/>
</dbReference>
<name>A0ABX8FDI8_9BACI</name>
<keyword evidence="3" id="KW-0378">Hydrolase</keyword>
<evidence type="ECO:0000259" key="6">
    <source>
        <dbReference type="PROSITE" id="PS50106"/>
    </source>
</evidence>
<dbReference type="PROSITE" id="PS50106">
    <property type="entry name" value="PDZ"/>
    <property type="match status" value="1"/>
</dbReference>
<dbReference type="Gene3D" id="2.40.10.10">
    <property type="entry name" value="Trypsin-like serine proteases"/>
    <property type="match status" value="2"/>
</dbReference>
<evidence type="ECO:0000256" key="2">
    <source>
        <dbReference type="ARBA" id="ARBA00022670"/>
    </source>
</evidence>
<comment type="similarity">
    <text evidence="1">Belongs to the peptidase S1C family.</text>
</comment>
<dbReference type="InterPro" id="IPR001940">
    <property type="entry name" value="Peptidase_S1C"/>
</dbReference>
<dbReference type="InterPro" id="IPR043504">
    <property type="entry name" value="Peptidase_S1_PA_chymotrypsin"/>
</dbReference>
<dbReference type="Gene3D" id="2.30.42.10">
    <property type="match status" value="1"/>
</dbReference>
<evidence type="ECO:0000313" key="8">
    <source>
        <dbReference type="Proteomes" id="UP000679247"/>
    </source>
</evidence>
<keyword evidence="2" id="KW-0645">Protease</keyword>
<dbReference type="Pfam" id="PF13180">
    <property type="entry name" value="PDZ_2"/>
    <property type="match status" value="1"/>
</dbReference>
<proteinExistence type="inferred from homology"/>
<feature type="compositionally biased region" description="Basic and acidic residues" evidence="5">
    <location>
        <begin position="36"/>
        <end position="52"/>
    </location>
</feature>
<sequence length="457" mass="48304">MEHQNENKNNPFSDQNNTTESQNENKYDTSFNVQQENDREENAQSETVHEKPFQAASSEGSRATVKETKKSGKWGGFMKTIAAGVVGSALTLTALPFVESAQDDTPAAVSQTETAVSDVNVQKVNSAATGNLADTIEQASKAIVGIVNYQDQQQVDPFGRAVSGEEAESGSGSGVIFKMTDDEAYIVTNNHVIENASKVEVTLHDGEKLSAELVGTDPLTDIAVIKIKGDISAEVLPFGDSSKLRAGDQVLAIGNPLGLDLSRTVTQGIVSAVDRSIAVSTSAGEWDLDVIQTDAAINPGNSGGALINSAGELVGINSLKISESGVEGLGFAIPSNDVEALINQLIEDGQVERPYLGVGLAALEEIPQFYLRDVPENVTAGAIITNVDESSAAAKAGLQAEDIIVSIGGTKVTGPDDLRKALYTDFKIGDNVTVEYYRQGELKEVKVTLASKQLETE</sequence>
<dbReference type="InterPro" id="IPR036034">
    <property type="entry name" value="PDZ_sf"/>
</dbReference>
<dbReference type="Proteomes" id="UP000679247">
    <property type="component" value="Chromosome"/>
</dbReference>
<dbReference type="InterPro" id="IPR009003">
    <property type="entry name" value="Peptidase_S1_PA"/>
</dbReference>
<dbReference type="PANTHER" id="PTHR43343">
    <property type="entry name" value="PEPTIDASE S12"/>
    <property type="match status" value="1"/>
</dbReference>
<dbReference type="InterPro" id="IPR051201">
    <property type="entry name" value="Chloro_Bact_Ser_Proteases"/>
</dbReference>
<evidence type="ECO:0000256" key="5">
    <source>
        <dbReference type="SAM" id="MobiDB-lite"/>
    </source>
</evidence>
<dbReference type="SUPFAM" id="SSF50156">
    <property type="entry name" value="PDZ domain-like"/>
    <property type="match status" value="1"/>
</dbReference>
<protein>
    <submittedName>
        <fullName evidence="7">Trypsin-like peptidase domain-containing protein</fullName>
    </submittedName>
</protein>
<dbReference type="SMART" id="SM00228">
    <property type="entry name" value="PDZ"/>
    <property type="match status" value="1"/>
</dbReference>